<keyword evidence="2" id="KW-1133">Transmembrane helix</keyword>
<evidence type="ECO:0000256" key="2">
    <source>
        <dbReference type="SAM" id="Phobius"/>
    </source>
</evidence>
<proteinExistence type="predicted"/>
<evidence type="ECO:0000256" key="3">
    <source>
        <dbReference type="SAM" id="SignalP"/>
    </source>
</evidence>
<feature type="region of interest" description="Disordered" evidence="1">
    <location>
        <begin position="82"/>
        <end position="180"/>
    </location>
</feature>
<protein>
    <submittedName>
        <fullName evidence="4">Calpastatin</fullName>
    </submittedName>
</protein>
<keyword evidence="2" id="KW-0812">Transmembrane</keyword>
<dbReference type="AlphaFoldDB" id="A0A183D0R3"/>
<keyword evidence="2" id="KW-0472">Membrane</keyword>
<feature type="chain" id="PRO_5008148073" evidence="3">
    <location>
        <begin position="23"/>
        <end position="180"/>
    </location>
</feature>
<dbReference type="WBParaSite" id="GPUH_0000230901-mRNA-1">
    <property type="protein sequence ID" value="GPUH_0000230901-mRNA-1"/>
    <property type="gene ID" value="GPUH_0000230901"/>
</dbReference>
<feature type="compositionally biased region" description="Low complexity" evidence="1">
    <location>
        <begin position="106"/>
        <end position="117"/>
    </location>
</feature>
<organism evidence="4">
    <name type="scientific">Gongylonema pulchrum</name>
    <dbReference type="NCBI Taxonomy" id="637853"/>
    <lineage>
        <taxon>Eukaryota</taxon>
        <taxon>Metazoa</taxon>
        <taxon>Ecdysozoa</taxon>
        <taxon>Nematoda</taxon>
        <taxon>Chromadorea</taxon>
        <taxon>Rhabditida</taxon>
        <taxon>Spirurina</taxon>
        <taxon>Spiruromorpha</taxon>
        <taxon>Spiruroidea</taxon>
        <taxon>Gongylonematidae</taxon>
        <taxon>Gongylonema</taxon>
    </lineage>
</organism>
<evidence type="ECO:0000313" key="4">
    <source>
        <dbReference type="WBParaSite" id="GPUH_0000230901-mRNA-1"/>
    </source>
</evidence>
<name>A0A183D0R3_9BILA</name>
<evidence type="ECO:0000256" key="1">
    <source>
        <dbReference type="SAM" id="MobiDB-lite"/>
    </source>
</evidence>
<sequence>LLGIFLFLAHLLFQFLFTHLSGEVPHHANIGEERPSDILLSAEFLKNRYSIFFGMIAVGMAIMICSVSFVLIRALLKKLKRKAAKKEEPEEMEAIPMQKPSKSREPSTSAETATKESSPVKKQSSGETPEETYKIEASSMPVSETSNVPSVTGEAAATTATAATKEMPAVKMQRKEGTPV</sequence>
<feature type="transmembrane region" description="Helical" evidence="2">
    <location>
        <begin position="49"/>
        <end position="76"/>
    </location>
</feature>
<feature type="compositionally biased region" description="Low complexity" evidence="1">
    <location>
        <begin position="155"/>
        <end position="164"/>
    </location>
</feature>
<keyword evidence="3" id="KW-0732">Signal</keyword>
<feature type="compositionally biased region" description="Polar residues" evidence="1">
    <location>
        <begin position="140"/>
        <end position="150"/>
    </location>
</feature>
<accession>A0A183D0R3</accession>
<feature type="signal peptide" evidence="3">
    <location>
        <begin position="1"/>
        <end position="22"/>
    </location>
</feature>
<reference evidence="4" key="1">
    <citation type="submission" date="2016-06" db="UniProtKB">
        <authorList>
            <consortium name="WormBaseParasite"/>
        </authorList>
    </citation>
    <scope>IDENTIFICATION</scope>
</reference>